<protein>
    <submittedName>
        <fullName evidence="5">Gene Transfer Agent prohead protease</fullName>
    </submittedName>
</protein>
<keyword evidence="3" id="KW-0378">Hydrolase</keyword>
<dbReference type="NCBIfam" id="TIGR01543">
    <property type="entry name" value="proheadase_HK97"/>
    <property type="match status" value="1"/>
</dbReference>
<sequence length="191" mass="21216">MSDMNVGQLNEGHFAGYASVFNVVDRGNDLILPGAFTQSIRDRGAGGIKFLWQHDPKEPVGILDEIYEDARGLYVRGRLILDVGRAREACRLLDVGALDGLSIGFHTLKSRLRADGVRILTQVDLWEISLVTFPMNEQARISAFKTDFIPDSNFAVDETAFVAGLRHLTALMAPSQRNGAPGHFDKRKNYR</sequence>
<dbReference type="Pfam" id="PF04586">
    <property type="entry name" value="Peptidase_S78"/>
    <property type="match status" value="1"/>
</dbReference>
<evidence type="ECO:0000313" key="5">
    <source>
        <dbReference type="EMBL" id="VAV88922.1"/>
    </source>
</evidence>
<evidence type="ECO:0000256" key="2">
    <source>
        <dbReference type="ARBA" id="ARBA00022670"/>
    </source>
</evidence>
<evidence type="ECO:0000256" key="3">
    <source>
        <dbReference type="ARBA" id="ARBA00022801"/>
    </source>
</evidence>
<organism evidence="5">
    <name type="scientific">hydrothermal vent metagenome</name>
    <dbReference type="NCBI Taxonomy" id="652676"/>
    <lineage>
        <taxon>unclassified sequences</taxon>
        <taxon>metagenomes</taxon>
        <taxon>ecological metagenomes</taxon>
    </lineage>
</organism>
<dbReference type="AlphaFoldDB" id="A0A3B0R966"/>
<dbReference type="EMBL" id="UOED01000039">
    <property type="protein sequence ID" value="VAV88922.1"/>
    <property type="molecule type" value="Genomic_DNA"/>
</dbReference>
<name>A0A3B0R966_9ZZZZ</name>
<gene>
    <name evidence="5" type="ORF">MNBD_ALPHA02-798</name>
</gene>
<feature type="domain" description="Prohead serine protease" evidence="4">
    <location>
        <begin position="11"/>
        <end position="146"/>
    </location>
</feature>
<accession>A0A3B0R966</accession>
<dbReference type="InterPro" id="IPR006433">
    <property type="entry name" value="Prohead_protease"/>
</dbReference>
<dbReference type="InterPro" id="IPR054613">
    <property type="entry name" value="Peptidase_S78_dom"/>
</dbReference>
<keyword evidence="2 5" id="KW-0645">Protease</keyword>
<evidence type="ECO:0000256" key="1">
    <source>
        <dbReference type="ARBA" id="ARBA00022612"/>
    </source>
</evidence>
<dbReference type="SUPFAM" id="SSF50789">
    <property type="entry name" value="Herpes virus serine proteinase, assemblin"/>
    <property type="match status" value="1"/>
</dbReference>
<keyword evidence="1" id="KW-1188">Viral release from host cell</keyword>
<dbReference type="GO" id="GO:0006508">
    <property type="term" value="P:proteolysis"/>
    <property type="evidence" value="ECO:0007669"/>
    <property type="project" value="UniProtKB-KW"/>
</dbReference>
<reference evidence="5" key="1">
    <citation type="submission" date="2018-06" db="EMBL/GenBank/DDBJ databases">
        <authorList>
            <person name="Zhirakovskaya E."/>
        </authorList>
    </citation>
    <scope>NUCLEOTIDE SEQUENCE</scope>
</reference>
<proteinExistence type="predicted"/>
<dbReference type="GO" id="GO:0008233">
    <property type="term" value="F:peptidase activity"/>
    <property type="evidence" value="ECO:0007669"/>
    <property type="project" value="UniProtKB-KW"/>
</dbReference>
<evidence type="ECO:0000259" key="4">
    <source>
        <dbReference type="Pfam" id="PF04586"/>
    </source>
</evidence>